<dbReference type="RefSeq" id="WP_369157055.1">
    <property type="nucleotide sequence ID" value="NZ_CP163429.1"/>
</dbReference>
<gene>
    <name evidence="2" type="ORF">AB5J57_18085</name>
</gene>
<dbReference type="AlphaFoldDB" id="A0AB39LR40"/>
<keyword evidence="1" id="KW-1133">Transmembrane helix</keyword>
<reference evidence="2" key="1">
    <citation type="submission" date="2024-07" db="EMBL/GenBank/DDBJ databases">
        <authorList>
            <person name="Yu S.T."/>
        </authorList>
    </citation>
    <scope>NUCLEOTIDE SEQUENCE</scope>
    <source>
        <strain evidence="2">R02</strain>
    </source>
</reference>
<feature type="transmembrane region" description="Helical" evidence="1">
    <location>
        <begin position="12"/>
        <end position="31"/>
    </location>
</feature>
<dbReference type="EMBL" id="CP163429">
    <property type="protein sequence ID" value="XDP95308.1"/>
    <property type="molecule type" value="Genomic_DNA"/>
</dbReference>
<keyword evidence="1" id="KW-0472">Membrane</keyword>
<accession>A0AB39LR40</accession>
<feature type="transmembrane region" description="Helical" evidence="1">
    <location>
        <begin position="37"/>
        <end position="57"/>
    </location>
</feature>
<organism evidence="2">
    <name type="scientific">Streptomyces sp. R02</name>
    <dbReference type="NCBI Taxonomy" id="3238623"/>
    <lineage>
        <taxon>Bacteria</taxon>
        <taxon>Bacillati</taxon>
        <taxon>Actinomycetota</taxon>
        <taxon>Actinomycetes</taxon>
        <taxon>Kitasatosporales</taxon>
        <taxon>Streptomycetaceae</taxon>
        <taxon>Streptomyces</taxon>
    </lineage>
</organism>
<sequence>MADSGAPRALRHLWASPAVFVMAAFVAFNVVGRGDAGWVLMGAGLSGPVAALAWHAVRRERPETAFVVVPLGLLALMTVLFGINEGFPWG</sequence>
<name>A0AB39LR40_9ACTN</name>
<protein>
    <submittedName>
        <fullName evidence="2">Uncharacterized protein</fullName>
    </submittedName>
</protein>
<evidence type="ECO:0000256" key="1">
    <source>
        <dbReference type="SAM" id="Phobius"/>
    </source>
</evidence>
<keyword evidence="1" id="KW-0812">Transmembrane</keyword>
<feature type="transmembrane region" description="Helical" evidence="1">
    <location>
        <begin position="64"/>
        <end position="83"/>
    </location>
</feature>
<evidence type="ECO:0000313" key="2">
    <source>
        <dbReference type="EMBL" id="XDP95308.1"/>
    </source>
</evidence>
<proteinExistence type="predicted"/>